<organism evidence="1 2">
    <name type="scientific">Lipomyces kononenkoae</name>
    <name type="common">Yeast</name>
    <dbReference type="NCBI Taxonomy" id="34357"/>
    <lineage>
        <taxon>Eukaryota</taxon>
        <taxon>Fungi</taxon>
        <taxon>Dikarya</taxon>
        <taxon>Ascomycota</taxon>
        <taxon>Saccharomycotina</taxon>
        <taxon>Lipomycetes</taxon>
        <taxon>Lipomycetales</taxon>
        <taxon>Lipomycetaceae</taxon>
        <taxon>Lipomyces</taxon>
    </lineage>
</organism>
<protein>
    <submittedName>
        <fullName evidence="1">Uncharacterized protein</fullName>
    </submittedName>
</protein>
<sequence>MSAATTPKTNGRVQSEGSESRASHSLKRLAEGLGPPSDATASGNHQRRRRTILACDVCRSRRTRCDGRRPRCSSCLQSDSVCIYRPTPAPTPSKLEREISTIKESLDHITRLLSYRVEKLQHQSSHILDAESEPVPSQQDSEPDFPFMTLRTRSMMIIIGVDKDFANFLVNMERADISRLASSRGSGLLVLQYQRAVNALVAFSERIHIWYPILHPGFSDQFFQSITGSFHNSTDNCLALLVAAIGSLAETDSALAAIEARPDAPYIESAVAMLPTVLAECTLRSLQCLVYFSIYYCCLLKPCQAHDYALMASFKAQNLFKSQLYMDDPENLELVRRAFWATLLIESELNVHFDLAESGIWKLDNHIPLPDSHETWDFAATASPEMPTSPESVISVGASSDEMRLYFMAEIAMRRMLHRCTISISTTSNGRFIYAPIVAAELELQLEQWHAVLPEHLRFDKHSDSVDRNESATAGFLQVQYHACKASIYWPAVYQAIESSEADIALLPHCRKFFDSYVNFIESATFTVQRCLPNSWTLYASIFIISMAALKAANTPCLRSTMPSQVIQCFHLASDVFQVIGDVSPSLSALQHIFNDRISMLHTG</sequence>
<dbReference type="Proteomes" id="UP001433508">
    <property type="component" value="Unassembled WGS sequence"/>
</dbReference>
<name>A0ACC3SR32_LIPKO</name>
<dbReference type="EMBL" id="MU971577">
    <property type="protein sequence ID" value="KAK9233826.1"/>
    <property type="molecule type" value="Genomic_DNA"/>
</dbReference>
<evidence type="ECO:0000313" key="1">
    <source>
        <dbReference type="EMBL" id="KAK9233826.1"/>
    </source>
</evidence>
<gene>
    <name evidence="1" type="ORF">V1525DRAFT_351253</name>
</gene>
<evidence type="ECO:0000313" key="2">
    <source>
        <dbReference type="Proteomes" id="UP001433508"/>
    </source>
</evidence>
<keyword evidence="2" id="KW-1185">Reference proteome</keyword>
<proteinExistence type="predicted"/>
<accession>A0ACC3SR32</accession>
<comment type="caution">
    <text evidence="1">The sequence shown here is derived from an EMBL/GenBank/DDBJ whole genome shotgun (WGS) entry which is preliminary data.</text>
</comment>
<reference evidence="2" key="1">
    <citation type="journal article" date="2024" name="Front. Bioeng. Biotechnol.">
        <title>Genome-scale model development and genomic sequencing of the oleaginous clade Lipomyces.</title>
        <authorList>
            <person name="Czajka J.J."/>
            <person name="Han Y."/>
            <person name="Kim J."/>
            <person name="Mondo S.J."/>
            <person name="Hofstad B.A."/>
            <person name="Robles A."/>
            <person name="Haridas S."/>
            <person name="Riley R."/>
            <person name="LaButti K."/>
            <person name="Pangilinan J."/>
            <person name="Andreopoulos W."/>
            <person name="Lipzen A."/>
            <person name="Yan J."/>
            <person name="Wang M."/>
            <person name="Ng V."/>
            <person name="Grigoriev I.V."/>
            <person name="Spatafora J.W."/>
            <person name="Magnuson J.K."/>
            <person name="Baker S.E."/>
            <person name="Pomraning K.R."/>
        </authorList>
    </citation>
    <scope>NUCLEOTIDE SEQUENCE [LARGE SCALE GENOMIC DNA]</scope>
    <source>
        <strain evidence="2">CBS 7786</strain>
    </source>
</reference>